<keyword evidence="10" id="KW-1185">Reference proteome</keyword>
<dbReference type="AlphaFoldDB" id="A0A418AS60"/>
<keyword evidence="6" id="KW-0333">Golgi apparatus</keyword>
<dbReference type="Pfam" id="PF10191">
    <property type="entry name" value="COG7"/>
    <property type="match status" value="1"/>
</dbReference>
<dbReference type="EMBL" id="QUSY01000626">
    <property type="protein sequence ID" value="RHY28200.1"/>
    <property type="molecule type" value="Genomic_DNA"/>
</dbReference>
<evidence type="ECO:0000256" key="1">
    <source>
        <dbReference type="ARBA" id="ARBA00004395"/>
    </source>
</evidence>
<evidence type="ECO:0000256" key="5">
    <source>
        <dbReference type="ARBA" id="ARBA00022927"/>
    </source>
</evidence>
<dbReference type="GO" id="GO:0000139">
    <property type="term" value="C:Golgi membrane"/>
    <property type="evidence" value="ECO:0007669"/>
    <property type="project" value="UniProtKB-SubCell"/>
</dbReference>
<dbReference type="GO" id="GO:0006890">
    <property type="term" value="P:retrograde vesicle-mediated transport, Golgi to endoplasmic reticulum"/>
    <property type="evidence" value="ECO:0007669"/>
    <property type="project" value="TreeGrafter"/>
</dbReference>
<evidence type="ECO:0000256" key="3">
    <source>
        <dbReference type="ARBA" id="ARBA00020984"/>
    </source>
</evidence>
<dbReference type="Proteomes" id="UP000285060">
    <property type="component" value="Unassembled WGS sequence"/>
</dbReference>
<dbReference type="GO" id="GO:0007030">
    <property type="term" value="P:Golgi organization"/>
    <property type="evidence" value="ECO:0007669"/>
    <property type="project" value="TreeGrafter"/>
</dbReference>
<dbReference type="GO" id="GO:0006886">
    <property type="term" value="P:intracellular protein transport"/>
    <property type="evidence" value="ECO:0007669"/>
    <property type="project" value="InterPro"/>
</dbReference>
<evidence type="ECO:0000256" key="4">
    <source>
        <dbReference type="ARBA" id="ARBA00022448"/>
    </source>
</evidence>
<organism evidence="9 10">
    <name type="scientific">Aphanomyces invadans</name>
    <dbReference type="NCBI Taxonomy" id="157072"/>
    <lineage>
        <taxon>Eukaryota</taxon>
        <taxon>Sar</taxon>
        <taxon>Stramenopiles</taxon>
        <taxon>Oomycota</taxon>
        <taxon>Saprolegniomycetes</taxon>
        <taxon>Saprolegniales</taxon>
        <taxon>Verrucalvaceae</taxon>
        <taxon>Aphanomyces</taxon>
    </lineage>
</organism>
<protein>
    <recommendedName>
        <fullName evidence="3">Conserved oligomeric Golgi complex subunit 7</fullName>
    </recommendedName>
    <alternativeName>
        <fullName evidence="8">Component of oligomeric Golgi complex 7</fullName>
    </alternativeName>
</protein>
<keyword evidence="4" id="KW-0813">Transport</keyword>
<comment type="similarity">
    <text evidence="2">Belongs to the COG7 family.</text>
</comment>
<evidence type="ECO:0000256" key="2">
    <source>
        <dbReference type="ARBA" id="ARBA00005831"/>
    </source>
</evidence>
<keyword evidence="7" id="KW-0472">Membrane</keyword>
<sequence length="700" mass="75803">MSAWRQHSNMEDAVLTVVELGNDVADVYAWVDANTRGGALESDSAGVSERLLPQLHVLSQELSATLQQQLESFPSFDTHVQLLAIKAQGLLLNLQNVTDATSPIPDGTDASPTTSTSVANPSLILLHEAKQHMQACIHALEESAAWTQHSRLVAQIVSDSVASAAVSPTLLPSLVMHLTALNKSLRILAPMPGAPDRQATMTRLQGQVESLVLPALVEQLEQPRGVDVDKVGEFVAIFDCLGRPDVVRQRFASARPAPIHRLWLSMQTGPMPLNLGDFYADVEAFLAREWRTISQVFGPEAAPNVWLALLEATLQPCTLSAFVHLDTLSPWFSLSCQFAHTLLTNYGGVSDSISSIMAPAILRVVFAPYWPLFKSYTETETRHVLAPQLRDVVPTVVDADFAAQLEEAATLLWSAAEARMSFGFSFAHGGLLPGTVAAITTTIQAFEAALVALKRDLEQKLLRTSGNLTSHAMDWEAFHIALHLVKTTGLLLTQAEAFQTQLLCDSVLGPIHAMLRPLPSLEIWIQPEATDALPSFNTLPQEYMTAVADILLSLLPQLELFAATTGLAHAVAASRNVHLLSHAAWAKVATALRVDIPSDLSDLTQESFVDRWTMVFASGAMAILAGQVFQIPRFSKSGAAQLACDLSYLQNVCLALGVPLHPALHHLHHKMLGQDACDATACTLTDARVRDHLNGLLSVT</sequence>
<reference evidence="9 10" key="1">
    <citation type="submission" date="2018-08" db="EMBL/GenBank/DDBJ databases">
        <title>Aphanomyces genome sequencing and annotation.</title>
        <authorList>
            <person name="Minardi D."/>
            <person name="Oidtmann B."/>
            <person name="Van Der Giezen M."/>
            <person name="Studholme D.J."/>
        </authorList>
    </citation>
    <scope>NUCLEOTIDE SEQUENCE [LARGE SCALE GENOMIC DNA]</scope>
    <source>
        <strain evidence="9 10">NJM0002</strain>
    </source>
</reference>
<evidence type="ECO:0000313" key="10">
    <source>
        <dbReference type="Proteomes" id="UP000285060"/>
    </source>
</evidence>
<dbReference type="PANTHER" id="PTHR21443:SF0">
    <property type="entry name" value="CONSERVED OLIGOMERIC GOLGI COMPLEX SUBUNIT 7"/>
    <property type="match status" value="1"/>
</dbReference>
<evidence type="ECO:0000256" key="8">
    <source>
        <dbReference type="ARBA" id="ARBA00031345"/>
    </source>
</evidence>
<name>A0A418AS60_9STRA</name>
<keyword evidence="5" id="KW-0653">Protein transport</keyword>
<proteinExistence type="inferred from homology"/>
<comment type="caution">
    <text evidence="9">The sequence shown here is derived from an EMBL/GenBank/DDBJ whole genome shotgun (WGS) entry which is preliminary data.</text>
</comment>
<evidence type="ECO:0000313" key="9">
    <source>
        <dbReference type="EMBL" id="RHY28200.1"/>
    </source>
</evidence>
<dbReference type="GO" id="GO:0017119">
    <property type="term" value="C:Golgi transport complex"/>
    <property type="evidence" value="ECO:0007669"/>
    <property type="project" value="InterPro"/>
</dbReference>
<dbReference type="VEuPathDB" id="FungiDB:H310_14477"/>
<dbReference type="InterPro" id="IPR019335">
    <property type="entry name" value="COG7"/>
</dbReference>
<dbReference type="PANTHER" id="PTHR21443">
    <property type="entry name" value="CONSERVED OLIGOMERIC GOLGI COMPLEX COMPONENT 7"/>
    <property type="match status" value="1"/>
</dbReference>
<comment type="subcellular location">
    <subcellularLocation>
        <location evidence="1">Golgi apparatus membrane</location>
        <topology evidence="1">Peripheral membrane protein</topology>
    </subcellularLocation>
</comment>
<gene>
    <name evidence="9" type="ORF">DYB32_006401</name>
</gene>
<evidence type="ECO:0000256" key="6">
    <source>
        <dbReference type="ARBA" id="ARBA00023034"/>
    </source>
</evidence>
<accession>A0A418AS60</accession>
<evidence type="ECO:0000256" key="7">
    <source>
        <dbReference type="ARBA" id="ARBA00023136"/>
    </source>
</evidence>